<dbReference type="OrthoDB" id="2142759at2759"/>
<dbReference type="InterPro" id="IPR045518">
    <property type="entry name" value="2EXR"/>
</dbReference>
<organism evidence="3 4">
    <name type="scientific">Fusarium sarcochroum</name>
    <dbReference type="NCBI Taxonomy" id="1208366"/>
    <lineage>
        <taxon>Eukaryota</taxon>
        <taxon>Fungi</taxon>
        <taxon>Dikarya</taxon>
        <taxon>Ascomycota</taxon>
        <taxon>Pezizomycotina</taxon>
        <taxon>Sordariomycetes</taxon>
        <taxon>Hypocreomycetidae</taxon>
        <taxon>Hypocreales</taxon>
        <taxon>Nectriaceae</taxon>
        <taxon>Fusarium</taxon>
        <taxon>Fusarium lateritium species complex</taxon>
    </lineage>
</organism>
<feature type="compositionally biased region" description="Acidic residues" evidence="1">
    <location>
        <begin position="421"/>
        <end position="437"/>
    </location>
</feature>
<gene>
    <name evidence="3" type="ORF">FSARC_2359</name>
</gene>
<accession>A0A8H4XDZ7</accession>
<name>A0A8H4XDZ7_9HYPO</name>
<evidence type="ECO:0000313" key="3">
    <source>
        <dbReference type="EMBL" id="KAF4970654.1"/>
    </source>
</evidence>
<feature type="region of interest" description="Disordered" evidence="1">
    <location>
        <begin position="413"/>
        <end position="447"/>
    </location>
</feature>
<reference evidence="3" key="1">
    <citation type="journal article" date="2020" name="BMC Genomics">
        <title>Correction to: Identification and distribution of gene clusters required for synthesis of sphingolipid metabolism inhibitors in diverse species of the filamentous fungus Fusarium.</title>
        <authorList>
            <person name="Kim H.S."/>
            <person name="Lohmar J.M."/>
            <person name="Busman M."/>
            <person name="Brown D.W."/>
            <person name="Naumann T.A."/>
            <person name="Divon H.H."/>
            <person name="Lysoe E."/>
            <person name="Uhlig S."/>
            <person name="Proctor R.H."/>
        </authorList>
    </citation>
    <scope>NUCLEOTIDE SEQUENCE</scope>
    <source>
        <strain evidence="3">NRRL 20472</strain>
    </source>
</reference>
<evidence type="ECO:0000256" key="1">
    <source>
        <dbReference type="SAM" id="MobiDB-lite"/>
    </source>
</evidence>
<feature type="domain" description="2EXR" evidence="2">
    <location>
        <begin position="359"/>
        <end position="529"/>
    </location>
</feature>
<dbReference type="EMBL" id="JABEXW010000114">
    <property type="protein sequence ID" value="KAF4970654.1"/>
    <property type="molecule type" value="Genomic_DNA"/>
</dbReference>
<evidence type="ECO:0000259" key="2">
    <source>
        <dbReference type="Pfam" id="PF20150"/>
    </source>
</evidence>
<reference evidence="3" key="2">
    <citation type="submission" date="2020-05" db="EMBL/GenBank/DDBJ databases">
        <authorList>
            <person name="Kim H.-S."/>
            <person name="Proctor R.H."/>
            <person name="Brown D.W."/>
        </authorList>
    </citation>
    <scope>NUCLEOTIDE SEQUENCE</scope>
    <source>
        <strain evidence="3">NRRL 20472</strain>
    </source>
</reference>
<dbReference type="PANTHER" id="PTHR35910:SF6">
    <property type="entry name" value="2EXR DOMAIN-CONTAINING PROTEIN"/>
    <property type="match status" value="1"/>
</dbReference>
<keyword evidence="4" id="KW-1185">Reference proteome</keyword>
<dbReference type="Pfam" id="PF20150">
    <property type="entry name" value="2EXR"/>
    <property type="match status" value="1"/>
</dbReference>
<protein>
    <recommendedName>
        <fullName evidence="2">2EXR domain-containing protein</fullName>
    </recommendedName>
</protein>
<dbReference type="Proteomes" id="UP000622797">
    <property type="component" value="Unassembled WGS sequence"/>
</dbReference>
<dbReference type="AlphaFoldDB" id="A0A8H4XDZ7"/>
<dbReference type="PANTHER" id="PTHR35910">
    <property type="entry name" value="2EXR DOMAIN-CONTAINING PROTEIN"/>
    <property type="match status" value="1"/>
</dbReference>
<evidence type="ECO:0000313" key="4">
    <source>
        <dbReference type="Proteomes" id="UP000622797"/>
    </source>
</evidence>
<proteinExistence type="predicted"/>
<sequence length="565" mass="63540">MPNVEIGGPYGSTSTAIQCRAPPMVIRHPHYPVHENTLLRLPRLDKVTKGGLCDFNPLYGISHETLLVACQIITGNAQGIYLSYDAAGRQLVTIDPEGVLTHDEYYLQVPRQQGDNYPFPVICDFEDWQFPHKRLPTQWLCVGDELMESRSTVSRCLVFGNKGKPTLLLRQGSSPWLHRNRMNDYLALGNEQSDYEDPANVCHLRVDITEDFNRRAFALVPKMTSKGYRLVVNYVSAANDLNVPANIFHNSMIHPLGGTSLEFLYARFAYAVFGLVEGFARTTVRRLGSVEPGLDGLGLPTWAANVVSMTADQLAARRANMMNSVSKKTSAEEAGLESELIVWKDRMPKDNRKPGPFTFASFPANARLKIWEATWPDPRVIKIRSLPQIGSDVISDLSRLQLQGTVRNWLDEGYTEHSDDGGEGDVGDDDFMTEDPDYGGNLNNDINDDAYGDDFSLASSDSEDLEREDAFQAAETPRVLFWQMAHEDQHPVALSVCAESRQHTLKNFYHLRHQERSDWSFYLNPKRDDLWLPDSLWNWCADDGDAARLAHVRTATGSHMSSKLS</sequence>
<comment type="caution">
    <text evidence="3">The sequence shown here is derived from an EMBL/GenBank/DDBJ whole genome shotgun (WGS) entry which is preliminary data.</text>
</comment>